<evidence type="ECO:0000313" key="2">
    <source>
        <dbReference type="EMBL" id="KAJ8332451.1"/>
    </source>
</evidence>
<name>A0A9Q1E562_SYNKA</name>
<comment type="caution">
    <text evidence="2">The sequence shown here is derived from an EMBL/GenBank/DDBJ whole genome shotgun (WGS) entry which is preliminary data.</text>
</comment>
<dbReference type="OrthoDB" id="10539610at2759"/>
<reference evidence="2" key="1">
    <citation type="journal article" date="2023" name="Science">
        <title>Genome structures resolve the early diversification of teleost fishes.</title>
        <authorList>
            <person name="Parey E."/>
            <person name="Louis A."/>
            <person name="Montfort J."/>
            <person name="Bouchez O."/>
            <person name="Roques C."/>
            <person name="Iampietro C."/>
            <person name="Lluch J."/>
            <person name="Castinel A."/>
            <person name="Donnadieu C."/>
            <person name="Desvignes T."/>
            <person name="Floi Bucao C."/>
            <person name="Jouanno E."/>
            <person name="Wen M."/>
            <person name="Mejri S."/>
            <person name="Dirks R."/>
            <person name="Jansen H."/>
            <person name="Henkel C."/>
            <person name="Chen W.J."/>
            <person name="Zahm M."/>
            <person name="Cabau C."/>
            <person name="Klopp C."/>
            <person name="Thompson A.W."/>
            <person name="Robinson-Rechavi M."/>
            <person name="Braasch I."/>
            <person name="Lecointre G."/>
            <person name="Bobe J."/>
            <person name="Postlethwait J.H."/>
            <person name="Berthelot C."/>
            <person name="Roest Crollius H."/>
            <person name="Guiguen Y."/>
        </authorList>
    </citation>
    <scope>NUCLEOTIDE SEQUENCE</scope>
    <source>
        <strain evidence="2">WJC10195</strain>
    </source>
</reference>
<feature type="region of interest" description="Disordered" evidence="1">
    <location>
        <begin position="19"/>
        <end position="59"/>
    </location>
</feature>
<dbReference type="EMBL" id="JAINUF010000026">
    <property type="protein sequence ID" value="KAJ8332451.1"/>
    <property type="molecule type" value="Genomic_DNA"/>
</dbReference>
<keyword evidence="3" id="KW-1185">Reference proteome</keyword>
<organism evidence="2 3">
    <name type="scientific">Synaphobranchus kaupii</name>
    <name type="common">Kaup's arrowtooth eel</name>
    <dbReference type="NCBI Taxonomy" id="118154"/>
    <lineage>
        <taxon>Eukaryota</taxon>
        <taxon>Metazoa</taxon>
        <taxon>Chordata</taxon>
        <taxon>Craniata</taxon>
        <taxon>Vertebrata</taxon>
        <taxon>Euteleostomi</taxon>
        <taxon>Actinopterygii</taxon>
        <taxon>Neopterygii</taxon>
        <taxon>Teleostei</taxon>
        <taxon>Anguilliformes</taxon>
        <taxon>Synaphobranchidae</taxon>
        <taxon>Synaphobranchus</taxon>
    </lineage>
</organism>
<dbReference type="AlphaFoldDB" id="A0A9Q1E562"/>
<gene>
    <name evidence="2" type="ORF">SKAU_G00426240</name>
</gene>
<protein>
    <submittedName>
        <fullName evidence="2">Uncharacterized protein</fullName>
    </submittedName>
</protein>
<proteinExistence type="predicted"/>
<sequence length="125" mass="14043">MKAANAANVKLFSITRKEGPNVTTITSTREQSPNTRPKTLSGKGEIPHSEESGHRNTQRGSVIQMNGEAFSFSFPETRTPSKASTVKQAVLRNISRMLEENRNIRRRLTGCNQERDTGTEWINRL</sequence>
<feature type="compositionally biased region" description="Polar residues" evidence="1">
    <location>
        <begin position="21"/>
        <end position="38"/>
    </location>
</feature>
<evidence type="ECO:0000256" key="1">
    <source>
        <dbReference type="SAM" id="MobiDB-lite"/>
    </source>
</evidence>
<dbReference type="Proteomes" id="UP001152622">
    <property type="component" value="Unassembled WGS sequence"/>
</dbReference>
<feature type="compositionally biased region" description="Basic and acidic residues" evidence="1">
    <location>
        <begin position="45"/>
        <end position="54"/>
    </location>
</feature>
<evidence type="ECO:0000313" key="3">
    <source>
        <dbReference type="Proteomes" id="UP001152622"/>
    </source>
</evidence>
<accession>A0A9Q1E562</accession>